<dbReference type="AlphaFoldDB" id="A0A151U2C5"/>
<protein>
    <submittedName>
        <fullName evidence="1">Uncharacterized protein</fullName>
    </submittedName>
</protein>
<dbReference type="Proteomes" id="UP000075243">
    <property type="component" value="Chromosome 2"/>
</dbReference>
<dbReference type="Gramene" id="C.cajan_05902.t">
    <property type="protein sequence ID" value="C.cajan_05902.t.cds1"/>
    <property type="gene ID" value="C.cajan_05902"/>
</dbReference>
<sequence>MSSRSLRGSSTISLMRRRKNTASLPSIILWSYVRATYIIGLGTIFPPTTVGRLTMECIPKIADCQKNNCMSFLSK</sequence>
<reference evidence="1 2" key="1">
    <citation type="journal article" date="2012" name="Nat. Biotechnol.">
        <title>Draft genome sequence of pigeonpea (Cajanus cajan), an orphan legume crop of resource-poor farmers.</title>
        <authorList>
            <person name="Varshney R.K."/>
            <person name="Chen W."/>
            <person name="Li Y."/>
            <person name="Bharti A.K."/>
            <person name="Saxena R.K."/>
            <person name="Schlueter J.A."/>
            <person name="Donoghue M.T."/>
            <person name="Azam S."/>
            <person name="Fan G."/>
            <person name="Whaley A.M."/>
            <person name="Farmer A.D."/>
            <person name="Sheridan J."/>
            <person name="Iwata A."/>
            <person name="Tuteja R."/>
            <person name="Penmetsa R.V."/>
            <person name="Wu W."/>
            <person name="Upadhyaya H.D."/>
            <person name="Yang S.P."/>
            <person name="Shah T."/>
            <person name="Saxena K.B."/>
            <person name="Michael T."/>
            <person name="McCombie W.R."/>
            <person name="Yang B."/>
            <person name="Zhang G."/>
            <person name="Yang H."/>
            <person name="Wang J."/>
            <person name="Spillane C."/>
            <person name="Cook D.R."/>
            <person name="May G.D."/>
            <person name="Xu X."/>
            <person name="Jackson S.A."/>
        </authorList>
    </citation>
    <scope>NUCLEOTIDE SEQUENCE [LARGE SCALE GENOMIC DNA]</scope>
    <source>
        <strain evidence="2">cv. Asha</strain>
    </source>
</reference>
<keyword evidence="2" id="KW-1185">Reference proteome</keyword>
<dbReference type="EMBL" id="CM003604">
    <property type="protein sequence ID" value="KYP73426.1"/>
    <property type="molecule type" value="Genomic_DNA"/>
</dbReference>
<name>A0A151U2C5_CAJCA</name>
<evidence type="ECO:0000313" key="2">
    <source>
        <dbReference type="Proteomes" id="UP000075243"/>
    </source>
</evidence>
<organism evidence="1 2">
    <name type="scientific">Cajanus cajan</name>
    <name type="common">Pigeon pea</name>
    <name type="synonym">Cajanus indicus</name>
    <dbReference type="NCBI Taxonomy" id="3821"/>
    <lineage>
        <taxon>Eukaryota</taxon>
        <taxon>Viridiplantae</taxon>
        <taxon>Streptophyta</taxon>
        <taxon>Embryophyta</taxon>
        <taxon>Tracheophyta</taxon>
        <taxon>Spermatophyta</taxon>
        <taxon>Magnoliopsida</taxon>
        <taxon>eudicotyledons</taxon>
        <taxon>Gunneridae</taxon>
        <taxon>Pentapetalae</taxon>
        <taxon>rosids</taxon>
        <taxon>fabids</taxon>
        <taxon>Fabales</taxon>
        <taxon>Fabaceae</taxon>
        <taxon>Papilionoideae</taxon>
        <taxon>50 kb inversion clade</taxon>
        <taxon>NPAAA clade</taxon>
        <taxon>indigoferoid/millettioid clade</taxon>
        <taxon>Phaseoleae</taxon>
        <taxon>Cajanus</taxon>
    </lineage>
</organism>
<gene>
    <name evidence="1" type="ORF">KK1_006051</name>
</gene>
<accession>A0A151U2C5</accession>
<proteinExistence type="predicted"/>
<evidence type="ECO:0000313" key="1">
    <source>
        <dbReference type="EMBL" id="KYP73426.1"/>
    </source>
</evidence>